<accession>A0ABQ7B093</accession>
<feature type="transmembrane region" description="Helical" evidence="1">
    <location>
        <begin position="53"/>
        <end position="72"/>
    </location>
</feature>
<evidence type="ECO:0000313" key="2">
    <source>
        <dbReference type="EMBL" id="KAF3519656.1"/>
    </source>
</evidence>
<keyword evidence="1" id="KW-0812">Transmembrane</keyword>
<gene>
    <name evidence="2" type="ORF">DY000_02058979</name>
</gene>
<sequence>MDQANGGCRNVKTASRAVIFSTKTAFPWFSRDSRLMLVEIGIGGGKARLRLCVSFFPLSLLTLFIVRLRYVTMERQCRLALKHMAQNDTKMGYGLRSMVASRLLFPVQTGLLDDLGGVLASIFVSGLERSVLSFHGSVVTMVSEVGSILVLSKLRIGFQVRMSFVYLPHSRRQNVDPKIYTKSVLNPKFSLGTRRDNKP</sequence>
<keyword evidence="1" id="KW-0472">Membrane</keyword>
<keyword evidence="1" id="KW-1133">Transmembrane helix</keyword>
<comment type="caution">
    <text evidence="2">The sequence shown here is derived from an EMBL/GenBank/DDBJ whole genome shotgun (WGS) entry which is preliminary data.</text>
</comment>
<organism evidence="2 3">
    <name type="scientific">Brassica cretica</name>
    <name type="common">Mustard</name>
    <dbReference type="NCBI Taxonomy" id="69181"/>
    <lineage>
        <taxon>Eukaryota</taxon>
        <taxon>Viridiplantae</taxon>
        <taxon>Streptophyta</taxon>
        <taxon>Embryophyta</taxon>
        <taxon>Tracheophyta</taxon>
        <taxon>Spermatophyta</taxon>
        <taxon>Magnoliopsida</taxon>
        <taxon>eudicotyledons</taxon>
        <taxon>Gunneridae</taxon>
        <taxon>Pentapetalae</taxon>
        <taxon>rosids</taxon>
        <taxon>malvids</taxon>
        <taxon>Brassicales</taxon>
        <taxon>Brassicaceae</taxon>
        <taxon>Brassiceae</taxon>
        <taxon>Brassica</taxon>
    </lineage>
</organism>
<protein>
    <submittedName>
        <fullName evidence="2">Uncharacterized protein</fullName>
    </submittedName>
</protein>
<dbReference type="EMBL" id="QGKV02001556">
    <property type="protein sequence ID" value="KAF3519656.1"/>
    <property type="molecule type" value="Genomic_DNA"/>
</dbReference>
<keyword evidence="3" id="KW-1185">Reference proteome</keyword>
<evidence type="ECO:0000256" key="1">
    <source>
        <dbReference type="SAM" id="Phobius"/>
    </source>
</evidence>
<name>A0ABQ7B093_BRACR</name>
<reference evidence="2 3" key="1">
    <citation type="journal article" date="2020" name="BMC Genomics">
        <title>Intraspecific diversification of the crop wild relative Brassica cretica Lam. using demographic model selection.</title>
        <authorList>
            <person name="Kioukis A."/>
            <person name="Michalopoulou V.A."/>
            <person name="Briers L."/>
            <person name="Pirintsos S."/>
            <person name="Studholme D.J."/>
            <person name="Pavlidis P."/>
            <person name="Sarris P.F."/>
        </authorList>
    </citation>
    <scope>NUCLEOTIDE SEQUENCE [LARGE SCALE GENOMIC DNA]</scope>
    <source>
        <strain evidence="3">cv. PFS-1207/04</strain>
    </source>
</reference>
<evidence type="ECO:0000313" key="3">
    <source>
        <dbReference type="Proteomes" id="UP000266723"/>
    </source>
</evidence>
<proteinExistence type="predicted"/>
<dbReference type="Proteomes" id="UP000266723">
    <property type="component" value="Unassembled WGS sequence"/>
</dbReference>